<dbReference type="Proteomes" id="UP000313645">
    <property type="component" value="Unassembled WGS sequence"/>
</dbReference>
<keyword evidence="4" id="KW-1185">Reference proteome</keyword>
<evidence type="ECO:0000256" key="1">
    <source>
        <dbReference type="SAM" id="MobiDB-lite"/>
    </source>
</evidence>
<proteinExistence type="predicted"/>
<comment type="caution">
    <text evidence="3">The sequence shown here is derived from an EMBL/GenBank/DDBJ whole genome shotgun (WGS) entry which is preliminary data.</text>
</comment>
<reference evidence="3 4" key="1">
    <citation type="submission" date="2019-02" db="EMBL/GenBank/DDBJ databases">
        <title>Marinobacter halodurans sp. nov., a marine bacterium isolated from sea tidal flat.</title>
        <authorList>
            <person name="Yoo Y."/>
            <person name="Lee D.W."/>
            <person name="Kim B.S."/>
            <person name="Kim J.-J."/>
        </authorList>
    </citation>
    <scope>NUCLEOTIDE SEQUENCE [LARGE SCALE GENOMIC DNA]</scope>
    <source>
        <strain evidence="3 4">YJ-S3-2</strain>
    </source>
</reference>
<dbReference type="RefSeq" id="WP_131479680.1">
    <property type="nucleotide sequence ID" value="NZ_SJDL01000005.1"/>
</dbReference>
<feature type="region of interest" description="Disordered" evidence="1">
    <location>
        <begin position="25"/>
        <end position="75"/>
    </location>
</feature>
<accession>A0ABY1ZRS8</accession>
<evidence type="ECO:0000313" key="4">
    <source>
        <dbReference type="Proteomes" id="UP000313645"/>
    </source>
</evidence>
<protein>
    <submittedName>
        <fullName evidence="3">Uncharacterized protein</fullName>
    </submittedName>
</protein>
<feature type="compositionally biased region" description="Low complexity" evidence="1">
    <location>
        <begin position="25"/>
        <end position="37"/>
    </location>
</feature>
<dbReference type="PROSITE" id="PS51257">
    <property type="entry name" value="PROKAR_LIPOPROTEIN"/>
    <property type="match status" value="1"/>
</dbReference>
<evidence type="ECO:0000256" key="2">
    <source>
        <dbReference type="SAM" id="SignalP"/>
    </source>
</evidence>
<gene>
    <name evidence="3" type="ORF">EZI54_05065</name>
</gene>
<feature type="chain" id="PRO_5046092549" evidence="2">
    <location>
        <begin position="32"/>
        <end position="145"/>
    </location>
</feature>
<organism evidence="3 4">
    <name type="scientific">Marinobacter halodurans</name>
    <dbReference type="NCBI Taxonomy" id="2528979"/>
    <lineage>
        <taxon>Bacteria</taxon>
        <taxon>Pseudomonadati</taxon>
        <taxon>Pseudomonadota</taxon>
        <taxon>Gammaproteobacteria</taxon>
        <taxon>Pseudomonadales</taxon>
        <taxon>Marinobacteraceae</taxon>
        <taxon>Marinobacter</taxon>
    </lineage>
</organism>
<feature type="signal peptide" evidence="2">
    <location>
        <begin position="1"/>
        <end position="31"/>
    </location>
</feature>
<evidence type="ECO:0000313" key="3">
    <source>
        <dbReference type="EMBL" id="TBW58221.1"/>
    </source>
</evidence>
<keyword evidence="2" id="KW-0732">Signal</keyword>
<name>A0ABY1ZRS8_9GAMM</name>
<dbReference type="EMBL" id="SJDL01000005">
    <property type="protein sequence ID" value="TBW58221.1"/>
    <property type="molecule type" value="Genomic_DNA"/>
</dbReference>
<sequence>MWRADRRATGPGLLILLLLALGGCSSTPSQAPSQPARPVTPTPAPETSDHTPETETPPAPAKPSPQTSPHTPALCAWSKTRGVASLLAREKEVGTWQFFPGDDIVYHRVPDEADQGSEYRAILERPLNGPCDKERLILVAPVIVR</sequence>